<gene>
    <name evidence="3" type="ORF">GCM10009751_29270</name>
</gene>
<keyword evidence="2" id="KW-0812">Transmembrane</keyword>
<accession>A0ABN2NGY6</accession>
<evidence type="ECO:0000256" key="1">
    <source>
        <dbReference type="SAM" id="MobiDB-lite"/>
    </source>
</evidence>
<evidence type="ECO:0000313" key="4">
    <source>
        <dbReference type="Proteomes" id="UP001501094"/>
    </source>
</evidence>
<evidence type="ECO:0008006" key="5">
    <source>
        <dbReference type="Google" id="ProtNLM"/>
    </source>
</evidence>
<evidence type="ECO:0000313" key="3">
    <source>
        <dbReference type="EMBL" id="GAA1868804.1"/>
    </source>
</evidence>
<protein>
    <recommendedName>
        <fullName evidence="5">Meckel syndrome type 1 protein</fullName>
    </recommendedName>
</protein>
<keyword evidence="4" id="KW-1185">Reference proteome</keyword>
<feature type="compositionally biased region" description="Pro residues" evidence="1">
    <location>
        <begin position="204"/>
        <end position="222"/>
    </location>
</feature>
<keyword evidence="2" id="KW-0472">Membrane</keyword>
<dbReference type="EMBL" id="BAAANL010000006">
    <property type="protein sequence ID" value="GAA1868804.1"/>
    <property type="molecule type" value="Genomic_DNA"/>
</dbReference>
<evidence type="ECO:0000256" key="2">
    <source>
        <dbReference type="SAM" id="Phobius"/>
    </source>
</evidence>
<name>A0ABN2NGY6_9MICO</name>
<feature type="transmembrane region" description="Helical" evidence="2">
    <location>
        <begin position="16"/>
        <end position="39"/>
    </location>
</feature>
<keyword evidence="2" id="KW-1133">Transmembrane helix</keyword>
<sequence length="308" mass="30372">MNSLEQVGEWIFRRRTAVVVGACALTVTMVSVGGAWALMSAPRPSSEVTAESGARVPVSGVVPAIMTEDTSAAHHPAPGSVDRLLDESRSRSAQAVAAGETVYAAARRSASSGALEGLRGALDETTAVLATELPGDASDAARTEHLETLEARRAALLDAASLITQVRRVPAEELPEGATTVAVAPQDPSPTMPTADPTGEPVTAPTPVPSGEPATTPVPEPSTEPSAGPTAPGATPAPEPSVGATAPTPSPEPSGAPSSSPVEPTQEPGDDATGSPEPSAGPSSGATSERSGAGSGAPTPTPSGSPAG</sequence>
<proteinExistence type="predicted"/>
<feature type="region of interest" description="Disordered" evidence="1">
    <location>
        <begin position="174"/>
        <end position="308"/>
    </location>
</feature>
<feature type="compositionally biased region" description="Low complexity" evidence="1">
    <location>
        <begin position="255"/>
        <end position="264"/>
    </location>
</feature>
<dbReference type="RefSeq" id="WP_344104228.1">
    <property type="nucleotide sequence ID" value="NZ_BAAANL010000006.1"/>
</dbReference>
<feature type="compositionally biased region" description="Low complexity" evidence="1">
    <location>
        <begin position="272"/>
        <end position="298"/>
    </location>
</feature>
<comment type="caution">
    <text evidence="3">The sequence shown here is derived from an EMBL/GenBank/DDBJ whole genome shotgun (WGS) entry which is preliminary data.</text>
</comment>
<feature type="compositionally biased region" description="Pro residues" evidence="1">
    <location>
        <begin position="299"/>
        <end position="308"/>
    </location>
</feature>
<reference evidence="3 4" key="1">
    <citation type="journal article" date="2019" name="Int. J. Syst. Evol. Microbiol.">
        <title>The Global Catalogue of Microorganisms (GCM) 10K type strain sequencing project: providing services to taxonomists for standard genome sequencing and annotation.</title>
        <authorList>
            <consortium name="The Broad Institute Genomics Platform"/>
            <consortium name="The Broad Institute Genome Sequencing Center for Infectious Disease"/>
            <person name="Wu L."/>
            <person name="Ma J."/>
        </authorList>
    </citation>
    <scope>NUCLEOTIDE SEQUENCE [LARGE SCALE GENOMIC DNA]</scope>
    <source>
        <strain evidence="3 4">JCM 14326</strain>
    </source>
</reference>
<dbReference type="Proteomes" id="UP001501094">
    <property type="component" value="Unassembled WGS sequence"/>
</dbReference>
<feature type="compositionally biased region" description="Low complexity" evidence="1">
    <location>
        <begin position="223"/>
        <end position="247"/>
    </location>
</feature>
<organism evidence="3 4">
    <name type="scientific">Myceligenerans crystallogenes</name>
    <dbReference type="NCBI Taxonomy" id="316335"/>
    <lineage>
        <taxon>Bacteria</taxon>
        <taxon>Bacillati</taxon>
        <taxon>Actinomycetota</taxon>
        <taxon>Actinomycetes</taxon>
        <taxon>Micrococcales</taxon>
        <taxon>Promicromonosporaceae</taxon>
        <taxon>Myceligenerans</taxon>
    </lineage>
</organism>